<dbReference type="AlphaFoldDB" id="A0AAE1JXV8"/>
<evidence type="ECO:0000259" key="7">
    <source>
        <dbReference type="PROSITE" id="PS51519"/>
    </source>
</evidence>
<keyword evidence="3" id="KW-0175">Coiled coil</keyword>
<dbReference type="EMBL" id="JAWXYG010000003">
    <property type="protein sequence ID" value="KAK4277578.1"/>
    <property type="molecule type" value="Genomic_DNA"/>
</dbReference>
<dbReference type="PANTHER" id="PTHR46373">
    <property type="entry name" value="PROTEIN RKD4"/>
    <property type="match status" value="1"/>
</dbReference>
<sequence length="262" mass="30392">MDFDLSELDLPNIEYSHGFYSHNPTWHQETLWKMSPVMGLGGMDLMVPPPPYESNPPSYSNPFAELENFGSNFSGFDYNNFFSLYDNVVIDEKPLTIALPNHSRCEFFPIHMAQSSSSMFIGGGFIAPSIKEDDDHETRNRINYNKMKRSANLELDDIRKYFDVPITQAAKQLKVGLTLLKRRCRELNISRWPHRKIKSLKVLIDNVKELGLVEEVAMLENHKKLMEKLPDVELSEQTKKLRQACFKANYKRRRFLALQTQA</sequence>
<organism evidence="8 9">
    <name type="scientific">Acacia crassicarpa</name>
    <name type="common">northern wattle</name>
    <dbReference type="NCBI Taxonomy" id="499986"/>
    <lineage>
        <taxon>Eukaryota</taxon>
        <taxon>Viridiplantae</taxon>
        <taxon>Streptophyta</taxon>
        <taxon>Embryophyta</taxon>
        <taxon>Tracheophyta</taxon>
        <taxon>Spermatophyta</taxon>
        <taxon>Magnoliopsida</taxon>
        <taxon>eudicotyledons</taxon>
        <taxon>Gunneridae</taxon>
        <taxon>Pentapetalae</taxon>
        <taxon>rosids</taxon>
        <taxon>fabids</taxon>
        <taxon>Fabales</taxon>
        <taxon>Fabaceae</taxon>
        <taxon>Caesalpinioideae</taxon>
        <taxon>mimosoid clade</taxon>
        <taxon>Acacieae</taxon>
        <taxon>Acacia</taxon>
    </lineage>
</organism>
<reference evidence="8" key="1">
    <citation type="submission" date="2023-10" db="EMBL/GenBank/DDBJ databases">
        <title>Chromosome-level genome of the transformable northern wattle, Acacia crassicarpa.</title>
        <authorList>
            <person name="Massaro I."/>
            <person name="Sinha N.R."/>
            <person name="Poethig S."/>
            <person name="Leichty A.R."/>
        </authorList>
    </citation>
    <scope>NUCLEOTIDE SEQUENCE</scope>
    <source>
        <strain evidence="8">Acra3RX</strain>
        <tissue evidence="8">Leaf</tissue>
    </source>
</reference>
<dbReference type="GO" id="GO:0003700">
    <property type="term" value="F:DNA-binding transcription factor activity"/>
    <property type="evidence" value="ECO:0007669"/>
    <property type="project" value="InterPro"/>
</dbReference>
<dbReference type="InterPro" id="IPR044607">
    <property type="entry name" value="RKD-like"/>
</dbReference>
<evidence type="ECO:0000256" key="6">
    <source>
        <dbReference type="ARBA" id="ARBA00023242"/>
    </source>
</evidence>
<comment type="caution">
    <text evidence="8">The sequence shown here is derived from an EMBL/GenBank/DDBJ whole genome shotgun (WGS) entry which is preliminary data.</text>
</comment>
<dbReference type="PANTHER" id="PTHR46373:SF20">
    <property type="entry name" value="PROTEIN RKD1"/>
    <property type="match status" value="1"/>
</dbReference>
<gene>
    <name evidence="8" type="ORF">QN277_015555</name>
</gene>
<dbReference type="GO" id="GO:0003677">
    <property type="term" value="F:DNA binding"/>
    <property type="evidence" value="ECO:0007669"/>
    <property type="project" value="UniProtKB-KW"/>
</dbReference>
<dbReference type="InterPro" id="IPR003035">
    <property type="entry name" value="RWP-RK_dom"/>
</dbReference>
<keyword evidence="9" id="KW-1185">Reference proteome</keyword>
<accession>A0AAE1JXV8</accession>
<name>A0AAE1JXV8_9FABA</name>
<proteinExistence type="predicted"/>
<evidence type="ECO:0000256" key="1">
    <source>
        <dbReference type="ARBA" id="ARBA00004049"/>
    </source>
</evidence>
<dbReference type="PROSITE" id="PS51519">
    <property type="entry name" value="RWP_RK"/>
    <property type="match status" value="1"/>
</dbReference>
<evidence type="ECO:0000313" key="9">
    <source>
        <dbReference type="Proteomes" id="UP001293593"/>
    </source>
</evidence>
<protein>
    <recommendedName>
        <fullName evidence="7">RWP-RK domain-containing protein</fullName>
    </recommendedName>
</protein>
<keyword evidence="6" id="KW-0539">Nucleus</keyword>
<evidence type="ECO:0000256" key="5">
    <source>
        <dbReference type="ARBA" id="ARBA00023163"/>
    </source>
</evidence>
<dbReference type="Proteomes" id="UP001293593">
    <property type="component" value="Unassembled WGS sequence"/>
</dbReference>
<dbReference type="Pfam" id="PF02042">
    <property type="entry name" value="RWP-RK"/>
    <property type="match status" value="1"/>
</dbReference>
<keyword evidence="4" id="KW-0238">DNA-binding</keyword>
<evidence type="ECO:0000256" key="4">
    <source>
        <dbReference type="ARBA" id="ARBA00023125"/>
    </source>
</evidence>
<feature type="domain" description="RWP-RK" evidence="7">
    <location>
        <begin position="140"/>
        <end position="222"/>
    </location>
</feature>
<keyword evidence="5" id="KW-0804">Transcription</keyword>
<evidence type="ECO:0000256" key="2">
    <source>
        <dbReference type="ARBA" id="ARBA00023015"/>
    </source>
</evidence>
<keyword evidence="2" id="KW-0805">Transcription regulation</keyword>
<comment type="function">
    <text evidence="1">Putative transcription factor.</text>
</comment>
<evidence type="ECO:0000313" key="8">
    <source>
        <dbReference type="EMBL" id="KAK4277578.1"/>
    </source>
</evidence>
<evidence type="ECO:0000256" key="3">
    <source>
        <dbReference type="ARBA" id="ARBA00023054"/>
    </source>
</evidence>